<reference evidence="2" key="1">
    <citation type="journal article" date="2023" name="Nat. Commun.">
        <title>Diploid and tetraploid genomes of Acorus and the evolution of monocots.</title>
        <authorList>
            <person name="Ma L."/>
            <person name="Liu K.W."/>
            <person name="Li Z."/>
            <person name="Hsiao Y.Y."/>
            <person name="Qi Y."/>
            <person name="Fu T."/>
            <person name="Tang G.D."/>
            <person name="Zhang D."/>
            <person name="Sun W.H."/>
            <person name="Liu D.K."/>
            <person name="Li Y."/>
            <person name="Chen G.Z."/>
            <person name="Liu X.D."/>
            <person name="Liao X.Y."/>
            <person name="Jiang Y.T."/>
            <person name="Yu X."/>
            <person name="Hao Y."/>
            <person name="Huang J."/>
            <person name="Zhao X.W."/>
            <person name="Ke S."/>
            <person name="Chen Y.Y."/>
            <person name="Wu W.L."/>
            <person name="Hsu J.L."/>
            <person name="Lin Y.F."/>
            <person name="Huang M.D."/>
            <person name="Li C.Y."/>
            <person name="Huang L."/>
            <person name="Wang Z.W."/>
            <person name="Zhao X."/>
            <person name="Zhong W.Y."/>
            <person name="Peng D.H."/>
            <person name="Ahmad S."/>
            <person name="Lan S."/>
            <person name="Zhang J.S."/>
            <person name="Tsai W.C."/>
            <person name="Van de Peer Y."/>
            <person name="Liu Z.J."/>
        </authorList>
    </citation>
    <scope>NUCLEOTIDE SEQUENCE</scope>
    <source>
        <strain evidence="2">SCP</strain>
    </source>
</reference>
<feature type="compositionally biased region" description="Basic and acidic residues" evidence="1">
    <location>
        <begin position="1"/>
        <end position="10"/>
    </location>
</feature>
<feature type="compositionally biased region" description="Basic and acidic residues" evidence="1">
    <location>
        <begin position="415"/>
        <end position="424"/>
    </location>
</feature>
<feature type="compositionally biased region" description="Polar residues" evidence="1">
    <location>
        <begin position="289"/>
        <end position="298"/>
    </location>
</feature>
<feature type="compositionally biased region" description="Polar residues" evidence="1">
    <location>
        <begin position="305"/>
        <end position="328"/>
    </location>
</feature>
<feature type="region of interest" description="Disordered" evidence="1">
    <location>
        <begin position="1"/>
        <end position="30"/>
    </location>
</feature>
<dbReference type="AlphaFoldDB" id="A0AAV9BT63"/>
<sequence length="451" mass="48281">MDHKDTEDTKNGTVASALSPLDNGAKVDTAVGAPSSSVATQLGESTKVSSTDVCVPRSPSAIVASIPPSSKGILPTPLVKRKDVETAKVPKSGLILAPRPKQNRVNVPSPEVNVVSKDWASLFSTSATKQHQTGMEFFPPEKDCSQKFVVLEEEEVKEVDEAWGFILVGYVWGKSPVYTPFLQFIKKLCKSKAEIKLSLQGNGFFMARVPLTFSTSTLSKDSPEGAPEEILFEEVRRTKGNKDGNSTPQEVGTLVSQPDQVTKAQVFSQSGEAAMLSLQTNQAGKYQSGQAALSQSEQAAHLQAEASQSEHQAEKSQSGQVARSQSEQAVIPHVISFPAGQPSSESDVEIQAHFSQKSTTPVVKANANQGSQPLQMQTPLAGNNPNDPILQVVLHPEFINKAPAGKQKRVKKSAAKGEHLEGKHSLPSNPETKKNKKKKHGPLSGPSKAEA</sequence>
<organism evidence="2 3">
    <name type="scientific">Acorus gramineus</name>
    <name type="common">Dwarf sweet flag</name>
    <dbReference type="NCBI Taxonomy" id="55184"/>
    <lineage>
        <taxon>Eukaryota</taxon>
        <taxon>Viridiplantae</taxon>
        <taxon>Streptophyta</taxon>
        <taxon>Embryophyta</taxon>
        <taxon>Tracheophyta</taxon>
        <taxon>Spermatophyta</taxon>
        <taxon>Magnoliopsida</taxon>
        <taxon>Liliopsida</taxon>
        <taxon>Acoraceae</taxon>
        <taxon>Acorus</taxon>
    </lineage>
</organism>
<feature type="compositionally biased region" description="Polar residues" evidence="1">
    <location>
        <begin position="243"/>
        <end position="255"/>
    </location>
</feature>
<feature type="region of interest" description="Disordered" evidence="1">
    <location>
        <begin position="235"/>
        <end position="255"/>
    </location>
</feature>
<proteinExistence type="predicted"/>
<reference evidence="2" key="2">
    <citation type="submission" date="2023-06" db="EMBL/GenBank/DDBJ databases">
        <authorList>
            <person name="Ma L."/>
            <person name="Liu K.-W."/>
            <person name="Li Z."/>
            <person name="Hsiao Y.-Y."/>
            <person name="Qi Y."/>
            <person name="Fu T."/>
            <person name="Tang G."/>
            <person name="Zhang D."/>
            <person name="Sun W.-H."/>
            <person name="Liu D.-K."/>
            <person name="Li Y."/>
            <person name="Chen G.-Z."/>
            <person name="Liu X.-D."/>
            <person name="Liao X.-Y."/>
            <person name="Jiang Y.-T."/>
            <person name="Yu X."/>
            <person name="Hao Y."/>
            <person name="Huang J."/>
            <person name="Zhao X.-W."/>
            <person name="Ke S."/>
            <person name="Chen Y.-Y."/>
            <person name="Wu W.-L."/>
            <person name="Hsu J.-L."/>
            <person name="Lin Y.-F."/>
            <person name="Huang M.-D."/>
            <person name="Li C.-Y."/>
            <person name="Huang L."/>
            <person name="Wang Z.-W."/>
            <person name="Zhao X."/>
            <person name="Zhong W.-Y."/>
            <person name="Peng D.-H."/>
            <person name="Ahmad S."/>
            <person name="Lan S."/>
            <person name="Zhang J.-S."/>
            <person name="Tsai W.-C."/>
            <person name="Van De Peer Y."/>
            <person name="Liu Z.-J."/>
        </authorList>
    </citation>
    <scope>NUCLEOTIDE SEQUENCE</scope>
    <source>
        <strain evidence="2">SCP</strain>
        <tissue evidence="2">Leaves</tissue>
    </source>
</reference>
<evidence type="ECO:0000313" key="3">
    <source>
        <dbReference type="Proteomes" id="UP001179952"/>
    </source>
</evidence>
<feature type="region of interest" description="Disordered" evidence="1">
    <location>
        <begin position="289"/>
        <end position="365"/>
    </location>
</feature>
<dbReference type="Proteomes" id="UP001179952">
    <property type="component" value="Unassembled WGS sequence"/>
</dbReference>
<evidence type="ECO:0000313" key="2">
    <source>
        <dbReference type="EMBL" id="KAK1279307.1"/>
    </source>
</evidence>
<name>A0AAV9BT63_ACOGR</name>
<comment type="caution">
    <text evidence="2">The sequence shown here is derived from an EMBL/GenBank/DDBJ whole genome shotgun (WGS) entry which is preliminary data.</text>
</comment>
<feature type="compositionally biased region" description="Polar residues" evidence="1">
    <location>
        <begin position="35"/>
        <end position="52"/>
    </location>
</feature>
<accession>A0AAV9BT63</accession>
<gene>
    <name evidence="2" type="ORF">QJS04_geneDACA023007</name>
</gene>
<feature type="region of interest" description="Disordered" evidence="1">
    <location>
        <begin position="400"/>
        <end position="451"/>
    </location>
</feature>
<dbReference type="EMBL" id="JAUJYN010000001">
    <property type="protein sequence ID" value="KAK1279307.1"/>
    <property type="molecule type" value="Genomic_DNA"/>
</dbReference>
<feature type="region of interest" description="Disordered" evidence="1">
    <location>
        <begin position="35"/>
        <end position="54"/>
    </location>
</feature>
<keyword evidence="3" id="KW-1185">Reference proteome</keyword>
<feature type="compositionally biased region" description="Polar residues" evidence="1">
    <location>
        <begin position="353"/>
        <end position="365"/>
    </location>
</feature>
<evidence type="ECO:0000256" key="1">
    <source>
        <dbReference type="SAM" id="MobiDB-lite"/>
    </source>
</evidence>
<protein>
    <submittedName>
        <fullName evidence="2">Uncharacterized protein</fullName>
    </submittedName>
</protein>